<reference evidence="2 3" key="1">
    <citation type="submission" date="2024-06" db="EMBL/GenBank/DDBJ databases">
        <title>The Natural Products Discovery Center: Release of the First 8490 Sequenced Strains for Exploring Actinobacteria Biosynthetic Diversity.</title>
        <authorList>
            <person name="Kalkreuter E."/>
            <person name="Kautsar S.A."/>
            <person name="Yang D."/>
            <person name="Bader C.D."/>
            <person name="Teijaro C.N."/>
            <person name="Fluegel L."/>
            <person name="Davis C.M."/>
            <person name="Simpson J.R."/>
            <person name="Lauterbach L."/>
            <person name="Steele A.D."/>
            <person name="Gui C."/>
            <person name="Meng S."/>
            <person name="Li G."/>
            <person name="Viehrig K."/>
            <person name="Ye F."/>
            <person name="Su P."/>
            <person name="Kiefer A.F."/>
            <person name="Nichols A."/>
            <person name="Cepeda A.J."/>
            <person name="Yan W."/>
            <person name="Fan B."/>
            <person name="Jiang Y."/>
            <person name="Adhikari A."/>
            <person name="Zheng C.-J."/>
            <person name="Schuster L."/>
            <person name="Cowan T.M."/>
            <person name="Smanski M.J."/>
            <person name="Chevrette M.G."/>
            <person name="De Carvalho L.P.S."/>
            <person name="Shen B."/>
        </authorList>
    </citation>
    <scope>NUCLEOTIDE SEQUENCE [LARGE SCALE GENOMIC DNA]</scope>
    <source>
        <strain evidence="2 3">NPDC048946</strain>
    </source>
</reference>
<dbReference type="Pfam" id="PF04954">
    <property type="entry name" value="SIP"/>
    <property type="match status" value="1"/>
</dbReference>
<proteinExistence type="predicted"/>
<dbReference type="InterPro" id="IPR017927">
    <property type="entry name" value="FAD-bd_FR_type"/>
</dbReference>
<dbReference type="PANTHER" id="PTHR30157">
    <property type="entry name" value="FERRIC REDUCTASE, NADPH-DEPENDENT"/>
    <property type="match status" value="1"/>
</dbReference>
<dbReference type="Gene3D" id="2.40.30.10">
    <property type="entry name" value="Translation factors"/>
    <property type="match status" value="1"/>
</dbReference>
<dbReference type="RefSeq" id="WP_358356253.1">
    <property type="nucleotide sequence ID" value="NZ_JBEZFP010000055.1"/>
</dbReference>
<dbReference type="PANTHER" id="PTHR30157:SF0">
    <property type="entry name" value="NADPH-DEPENDENT FERRIC-CHELATE REDUCTASE"/>
    <property type="match status" value="1"/>
</dbReference>
<name>A0ABV3DJU6_9ACTN</name>
<dbReference type="InterPro" id="IPR017938">
    <property type="entry name" value="Riboflavin_synthase-like_b-brl"/>
</dbReference>
<dbReference type="SUPFAM" id="SSF63380">
    <property type="entry name" value="Riboflavin synthase domain-like"/>
    <property type="match status" value="1"/>
</dbReference>
<dbReference type="Gene3D" id="3.40.50.80">
    <property type="entry name" value="Nucleotide-binding domain of ferredoxin-NADP reductase (FNR) module"/>
    <property type="match status" value="1"/>
</dbReference>
<accession>A0ABV3DJU6</accession>
<dbReference type="PROSITE" id="PS51384">
    <property type="entry name" value="FAD_FR"/>
    <property type="match status" value="1"/>
</dbReference>
<dbReference type="EMBL" id="JBEZFP010000055">
    <property type="protein sequence ID" value="MEU8136035.1"/>
    <property type="molecule type" value="Genomic_DNA"/>
</dbReference>
<comment type="caution">
    <text evidence="2">The sequence shown here is derived from an EMBL/GenBank/DDBJ whole genome shotgun (WGS) entry which is preliminary data.</text>
</comment>
<dbReference type="Pfam" id="PF08021">
    <property type="entry name" value="FAD_binding_9"/>
    <property type="match status" value="1"/>
</dbReference>
<dbReference type="InterPro" id="IPR007037">
    <property type="entry name" value="SIP_rossman_dom"/>
</dbReference>
<keyword evidence="3" id="KW-1185">Reference proteome</keyword>
<dbReference type="Proteomes" id="UP001551482">
    <property type="component" value="Unassembled WGS sequence"/>
</dbReference>
<sequence length="257" mass="27703">MTHDAGTAPTRGLGSRLLDRMFARGTVTEVEQIAARMRRVRIGGEGVAGLAWTPGQQVRLHVNELFAASSWKPGALGDVLRTYSVWDYDASGVLDLCVFDHGGTGPGGRWGREAEPGLSVRLGKPEGSMTPRREAAYHVFVGEETAQVAFGPMLSALGDDARVFGAVETATEDDRLPLPRADDIAWTERGDRSAASSDSLVESVRGLALPDEPGIAYVAGEARTVQAVRAHLVRDRGWPRRSVLVKPFWTPGKKGME</sequence>
<evidence type="ECO:0000313" key="3">
    <source>
        <dbReference type="Proteomes" id="UP001551482"/>
    </source>
</evidence>
<dbReference type="InterPro" id="IPR013113">
    <property type="entry name" value="SIP_FAD-bd"/>
</dbReference>
<dbReference type="InterPro" id="IPR039261">
    <property type="entry name" value="FNR_nucleotide-bd"/>
</dbReference>
<dbReference type="CDD" id="cd06193">
    <property type="entry name" value="siderophore_interacting"/>
    <property type="match status" value="1"/>
</dbReference>
<dbReference type="InterPro" id="IPR039374">
    <property type="entry name" value="SIP_fam"/>
</dbReference>
<evidence type="ECO:0000259" key="1">
    <source>
        <dbReference type="PROSITE" id="PS51384"/>
    </source>
</evidence>
<gene>
    <name evidence="2" type="ORF">AB0C36_21290</name>
</gene>
<organism evidence="2 3">
    <name type="scientific">Streptodolium elevatio</name>
    <dbReference type="NCBI Taxonomy" id="3157996"/>
    <lineage>
        <taxon>Bacteria</taxon>
        <taxon>Bacillati</taxon>
        <taxon>Actinomycetota</taxon>
        <taxon>Actinomycetes</taxon>
        <taxon>Kitasatosporales</taxon>
        <taxon>Streptomycetaceae</taxon>
        <taxon>Streptodolium</taxon>
    </lineage>
</organism>
<protein>
    <submittedName>
        <fullName evidence="2">Siderophore-interacting protein</fullName>
    </submittedName>
</protein>
<feature type="domain" description="FAD-binding FR-type" evidence="1">
    <location>
        <begin position="20"/>
        <end position="132"/>
    </location>
</feature>
<evidence type="ECO:0000313" key="2">
    <source>
        <dbReference type="EMBL" id="MEU8136035.1"/>
    </source>
</evidence>